<dbReference type="FunFam" id="3.80.10.10:FF:000234">
    <property type="entry name" value="Probable inactive receptor kinase RLK902"/>
    <property type="match status" value="1"/>
</dbReference>
<dbReference type="Gene3D" id="3.80.10.10">
    <property type="entry name" value="Ribonuclease Inhibitor"/>
    <property type="match status" value="2"/>
</dbReference>
<accession>A0AAV1CP04</accession>
<evidence type="ECO:0000256" key="9">
    <source>
        <dbReference type="ARBA" id="ARBA00023136"/>
    </source>
</evidence>
<feature type="signal peptide" evidence="12">
    <location>
        <begin position="1"/>
        <end position="25"/>
    </location>
</feature>
<dbReference type="PROSITE" id="PS51257">
    <property type="entry name" value="PROKAR_LIPOPROTEIN"/>
    <property type="match status" value="1"/>
</dbReference>
<dbReference type="AlphaFoldDB" id="A0AAV1CP04"/>
<keyword evidence="3 11" id="KW-0812">Transmembrane</keyword>
<evidence type="ECO:0000256" key="2">
    <source>
        <dbReference type="ARBA" id="ARBA00022614"/>
    </source>
</evidence>
<keyword evidence="2" id="KW-0433">Leucine-rich repeat</keyword>
<dbReference type="InterPro" id="IPR001245">
    <property type="entry name" value="Ser-Thr/Tyr_kinase_cat_dom"/>
</dbReference>
<dbReference type="Gene3D" id="3.30.200.20">
    <property type="entry name" value="Phosphorylase Kinase, domain 1"/>
    <property type="match status" value="1"/>
</dbReference>
<sequence>MVMPRHHHLFFVIILALSCLPAILSDLSADRAALLRLQAAVGGRTRGWNASSPNPCVWQGVNCSNSTNRVVALRLPGAGLSGQLPENTIGSLTELRTLSLRHNSLSGNIPSDLGNCSNLQYLYLHDNGFSGQIPQGFFQLRNLFRVNFAHNNLSGVISPDFNNLGNLRTLYLESNQFNGPLPELNSLSNLREFNVSFNNLTGSIPSRLKDFSPQSFLGNSLCDGPLNACPDLGRSKSKLSGGAIAGIAVGSSIGFILVLLLILFLWRKFGKGRPSRQNDEPKIPKKLPQNDFRSPRPLIGRDNLYNYGPNKASSGPPSGRVQQGGDTSNGIGNTDIVFVGNRVEKFGLEELLRASAEVLGKGNIGTTYKAYVDMGNEVVVKRVKNVCVSQQEFMERIEQLGALKHENLVPIVGYFYGRDEKLLLFESMPMGSLHSLLHGIRDADRTSLTWVVRIRIALGTASGLEYIHSLGWNISHGNVRSSNILLKQYYDACVSEYCISKLVSPLPTSNLLGYKAPEVVDSRQVSQKADVYSFGVLILELLTGKEPTKALEDEGIDLPKWAKSVVQEKWTIEVFDPELLKHQDASEEQMVQLLHLAISCTSQYPHKRPSMKDVTTRIKEISGISFSE</sequence>
<evidence type="ECO:0000256" key="12">
    <source>
        <dbReference type="SAM" id="SignalP"/>
    </source>
</evidence>
<name>A0AAV1CP04_OLDCO</name>
<keyword evidence="4 12" id="KW-0732">Signal</keyword>
<organism evidence="14 15">
    <name type="scientific">Oldenlandia corymbosa var. corymbosa</name>
    <dbReference type="NCBI Taxonomy" id="529605"/>
    <lineage>
        <taxon>Eukaryota</taxon>
        <taxon>Viridiplantae</taxon>
        <taxon>Streptophyta</taxon>
        <taxon>Embryophyta</taxon>
        <taxon>Tracheophyta</taxon>
        <taxon>Spermatophyta</taxon>
        <taxon>Magnoliopsida</taxon>
        <taxon>eudicotyledons</taxon>
        <taxon>Gunneridae</taxon>
        <taxon>Pentapetalae</taxon>
        <taxon>asterids</taxon>
        <taxon>lamiids</taxon>
        <taxon>Gentianales</taxon>
        <taxon>Rubiaceae</taxon>
        <taxon>Rubioideae</taxon>
        <taxon>Spermacoceae</taxon>
        <taxon>Hedyotis-Oldenlandia complex</taxon>
        <taxon>Oldenlandia</taxon>
    </lineage>
</organism>
<evidence type="ECO:0000256" key="7">
    <source>
        <dbReference type="ARBA" id="ARBA00022840"/>
    </source>
</evidence>
<evidence type="ECO:0000313" key="14">
    <source>
        <dbReference type="EMBL" id="CAI9096735.1"/>
    </source>
</evidence>
<dbReference type="InterPro" id="IPR050994">
    <property type="entry name" value="At_inactive_RLKs"/>
</dbReference>
<dbReference type="PANTHER" id="PTHR48010">
    <property type="entry name" value="OS05G0588300 PROTEIN"/>
    <property type="match status" value="1"/>
</dbReference>
<protein>
    <submittedName>
        <fullName evidence="14">OLC1v1032944C1</fullName>
    </submittedName>
</protein>
<dbReference type="InterPro" id="IPR000719">
    <property type="entry name" value="Prot_kinase_dom"/>
</dbReference>
<dbReference type="PANTHER" id="PTHR48010:SF49">
    <property type="entry name" value="PROTEIN KINASE DOMAIN-CONTAINING PROTEIN"/>
    <property type="match status" value="1"/>
</dbReference>
<evidence type="ECO:0000256" key="10">
    <source>
        <dbReference type="SAM" id="MobiDB-lite"/>
    </source>
</evidence>
<evidence type="ECO:0000313" key="15">
    <source>
        <dbReference type="Proteomes" id="UP001161247"/>
    </source>
</evidence>
<feature type="domain" description="Protein kinase" evidence="13">
    <location>
        <begin position="353"/>
        <end position="621"/>
    </location>
</feature>
<evidence type="ECO:0000256" key="4">
    <source>
        <dbReference type="ARBA" id="ARBA00022729"/>
    </source>
</evidence>
<dbReference type="PROSITE" id="PS50011">
    <property type="entry name" value="PROTEIN_KINASE_DOM"/>
    <property type="match status" value="1"/>
</dbReference>
<feature type="chain" id="PRO_5043326017" evidence="12">
    <location>
        <begin position="26"/>
        <end position="628"/>
    </location>
</feature>
<reference evidence="14" key="1">
    <citation type="submission" date="2023-03" db="EMBL/GenBank/DDBJ databases">
        <authorList>
            <person name="Julca I."/>
        </authorList>
    </citation>
    <scope>NUCLEOTIDE SEQUENCE</scope>
</reference>
<dbReference type="SUPFAM" id="SSF56112">
    <property type="entry name" value="Protein kinase-like (PK-like)"/>
    <property type="match status" value="1"/>
</dbReference>
<keyword evidence="6" id="KW-0547">Nucleotide-binding</keyword>
<dbReference type="Pfam" id="PF23598">
    <property type="entry name" value="LRR_14"/>
    <property type="match status" value="1"/>
</dbReference>
<dbReference type="InterPro" id="IPR032675">
    <property type="entry name" value="LRR_dom_sf"/>
</dbReference>
<evidence type="ECO:0000256" key="11">
    <source>
        <dbReference type="SAM" id="Phobius"/>
    </source>
</evidence>
<proteinExistence type="predicted"/>
<keyword evidence="15" id="KW-1185">Reference proteome</keyword>
<dbReference type="Gene3D" id="1.10.510.10">
    <property type="entry name" value="Transferase(Phosphotransferase) domain 1"/>
    <property type="match status" value="1"/>
</dbReference>
<keyword evidence="9 11" id="KW-0472">Membrane</keyword>
<dbReference type="InterPro" id="IPR013210">
    <property type="entry name" value="LRR_N_plant-typ"/>
</dbReference>
<feature type="transmembrane region" description="Helical" evidence="11">
    <location>
        <begin position="243"/>
        <end position="266"/>
    </location>
</feature>
<dbReference type="Pfam" id="PF07714">
    <property type="entry name" value="PK_Tyr_Ser-Thr"/>
    <property type="match status" value="1"/>
</dbReference>
<dbReference type="GO" id="GO:0004672">
    <property type="term" value="F:protein kinase activity"/>
    <property type="evidence" value="ECO:0007669"/>
    <property type="project" value="InterPro"/>
</dbReference>
<dbReference type="GO" id="GO:0016020">
    <property type="term" value="C:membrane"/>
    <property type="evidence" value="ECO:0007669"/>
    <property type="project" value="UniProtKB-SubCell"/>
</dbReference>
<evidence type="ECO:0000256" key="6">
    <source>
        <dbReference type="ARBA" id="ARBA00022741"/>
    </source>
</evidence>
<dbReference type="Proteomes" id="UP001161247">
    <property type="component" value="Chromosome 2"/>
</dbReference>
<dbReference type="FunFam" id="1.10.510.10:FF:000095">
    <property type="entry name" value="protein STRUBBELIG-RECEPTOR FAMILY 8"/>
    <property type="match status" value="1"/>
</dbReference>
<dbReference type="Pfam" id="PF08263">
    <property type="entry name" value="LRRNT_2"/>
    <property type="match status" value="1"/>
</dbReference>
<dbReference type="InterPro" id="IPR055414">
    <property type="entry name" value="LRR_R13L4/SHOC2-like"/>
</dbReference>
<gene>
    <name evidence="14" type="ORF">OLC1_LOCUS7414</name>
</gene>
<feature type="region of interest" description="Disordered" evidence="10">
    <location>
        <begin position="272"/>
        <end position="329"/>
    </location>
</feature>
<evidence type="ECO:0000259" key="13">
    <source>
        <dbReference type="PROSITE" id="PS50011"/>
    </source>
</evidence>
<keyword evidence="8 11" id="KW-1133">Transmembrane helix</keyword>
<evidence type="ECO:0000256" key="8">
    <source>
        <dbReference type="ARBA" id="ARBA00022989"/>
    </source>
</evidence>
<comment type="subcellular location">
    <subcellularLocation>
        <location evidence="1">Membrane</location>
    </subcellularLocation>
</comment>
<keyword evidence="5" id="KW-0677">Repeat</keyword>
<evidence type="ECO:0000256" key="5">
    <source>
        <dbReference type="ARBA" id="ARBA00022737"/>
    </source>
</evidence>
<dbReference type="EMBL" id="OX459119">
    <property type="protein sequence ID" value="CAI9096735.1"/>
    <property type="molecule type" value="Genomic_DNA"/>
</dbReference>
<evidence type="ECO:0000256" key="3">
    <source>
        <dbReference type="ARBA" id="ARBA00022692"/>
    </source>
</evidence>
<dbReference type="InterPro" id="IPR011009">
    <property type="entry name" value="Kinase-like_dom_sf"/>
</dbReference>
<feature type="compositionally biased region" description="Polar residues" evidence="10">
    <location>
        <begin position="311"/>
        <end position="329"/>
    </location>
</feature>
<dbReference type="GO" id="GO:0005524">
    <property type="term" value="F:ATP binding"/>
    <property type="evidence" value="ECO:0007669"/>
    <property type="project" value="UniProtKB-KW"/>
</dbReference>
<keyword evidence="7" id="KW-0067">ATP-binding</keyword>
<evidence type="ECO:0000256" key="1">
    <source>
        <dbReference type="ARBA" id="ARBA00004370"/>
    </source>
</evidence>
<dbReference type="SUPFAM" id="SSF52058">
    <property type="entry name" value="L domain-like"/>
    <property type="match status" value="1"/>
</dbReference>